<evidence type="ECO:0000313" key="1">
    <source>
        <dbReference type="EMBL" id="KAA0191886.1"/>
    </source>
</evidence>
<protein>
    <submittedName>
        <fullName evidence="1">Uncharacterized protein</fullName>
    </submittedName>
</protein>
<name>A0A8E0VIV2_9TREM</name>
<proteinExistence type="predicted"/>
<keyword evidence="2" id="KW-1185">Reference proteome</keyword>
<comment type="caution">
    <text evidence="1">The sequence shown here is derived from an EMBL/GenBank/DDBJ whole genome shotgun (WGS) entry which is preliminary data.</text>
</comment>
<dbReference type="OrthoDB" id="7776143at2759"/>
<dbReference type="Proteomes" id="UP000728185">
    <property type="component" value="Unassembled WGS sequence"/>
</dbReference>
<accession>A0A8E0VIV2</accession>
<gene>
    <name evidence="1" type="ORF">FBUS_01511</name>
</gene>
<organism evidence="1 2">
    <name type="scientific">Fasciolopsis buskii</name>
    <dbReference type="NCBI Taxonomy" id="27845"/>
    <lineage>
        <taxon>Eukaryota</taxon>
        <taxon>Metazoa</taxon>
        <taxon>Spiralia</taxon>
        <taxon>Lophotrochozoa</taxon>
        <taxon>Platyhelminthes</taxon>
        <taxon>Trematoda</taxon>
        <taxon>Digenea</taxon>
        <taxon>Plagiorchiida</taxon>
        <taxon>Echinostomata</taxon>
        <taxon>Echinostomatoidea</taxon>
        <taxon>Fasciolidae</taxon>
        <taxon>Fasciolopsis</taxon>
    </lineage>
</organism>
<dbReference type="EMBL" id="LUCM01006062">
    <property type="protein sequence ID" value="KAA0191886.1"/>
    <property type="molecule type" value="Genomic_DNA"/>
</dbReference>
<evidence type="ECO:0000313" key="2">
    <source>
        <dbReference type="Proteomes" id="UP000728185"/>
    </source>
</evidence>
<dbReference type="AlphaFoldDB" id="A0A8E0VIV2"/>
<reference evidence="1" key="1">
    <citation type="submission" date="2019-05" db="EMBL/GenBank/DDBJ databases">
        <title>Annotation for the trematode Fasciolopsis buski.</title>
        <authorList>
            <person name="Choi Y.-J."/>
        </authorList>
    </citation>
    <scope>NUCLEOTIDE SEQUENCE</scope>
    <source>
        <strain evidence="1">HT</strain>
        <tissue evidence="1">Whole worm</tissue>
    </source>
</reference>
<sequence>MLLYHTTILFHCSIHVTNDNVWLVSNTHPRRVYTRLGLIHNVLKSPRSTDRVSRNLPAPCELQIGHAWQPIPPFDPVLHTLNVDCFVPVQDRRCGNLNGIDGPPIDALILTQSGDWLCLRISDEICLSLGPVLPNPPRSPSASSPELLDLSTFDQLI</sequence>